<keyword evidence="9 12" id="KW-0460">Magnesium</keyword>
<dbReference type="Gene3D" id="3.20.20.20">
    <property type="entry name" value="Dihydropteroate synthase-like"/>
    <property type="match status" value="1"/>
</dbReference>
<comment type="function">
    <text evidence="12">Catalyzes the condensation of para-aminobenzoate (pABA) with 6-hydroxymethyl-7,8-dihydropterin diphosphate (DHPt-PP) to form 7,8-dihydropteroate (H2Pte), the immediate precursor of folate derivatives.</text>
</comment>
<evidence type="ECO:0000313" key="14">
    <source>
        <dbReference type="EMBL" id="TRD15515.1"/>
    </source>
</evidence>
<comment type="caution">
    <text evidence="14">The sequence shown here is derived from an EMBL/GenBank/DDBJ whole genome shotgun (WGS) entry which is preliminary data.</text>
</comment>
<dbReference type="UniPathway" id="UPA00077">
    <property type="reaction ID" value="UER00156"/>
</dbReference>
<dbReference type="PROSITE" id="PS50972">
    <property type="entry name" value="PTERIN_BINDING"/>
    <property type="match status" value="1"/>
</dbReference>
<dbReference type="NCBIfam" id="TIGR01496">
    <property type="entry name" value="DHPS"/>
    <property type="match status" value="1"/>
</dbReference>
<evidence type="ECO:0000256" key="7">
    <source>
        <dbReference type="ARBA" id="ARBA00022679"/>
    </source>
</evidence>
<comment type="cofactor">
    <cofactor evidence="2 12">
        <name>Mg(2+)</name>
        <dbReference type="ChEBI" id="CHEBI:18420"/>
    </cofactor>
</comment>
<reference evidence="14 15" key="1">
    <citation type="submission" date="2019-06" db="EMBL/GenBank/DDBJ databases">
        <title>Paenimaribius caenipelagi gen. nov., sp. nov., isolated from a tidal flat.</title>
        <authorList>
            <person name="Yoon J.-H."/>
        </authorList>
    </citation>
    <scope>NUCLEOTIDE SEQUENCE [LARGE SCALE GENOMIC DNA]</scope>
    <source>
        <strain evidence="14 15">JBTF-M29</strain>
    </source>
</reference>
<dbReference type="InterPro" id="IPR006390">
    <property type="entry name" value="DHP_synth_dom"/>
</dbReference>
<proteinExistence type="inferred from homology"/>
<evidence type="ECO:0000256" key="1">
    <source>
        <dbReference type="ARBA" id="ARBA00000012"/>
    </source>
</evidence>
<comment type="similarity">
    <text evidence="4 12">Belongs to the DHPS family.</text>
</comment>
<comment type="catalytic activity">
    <reaction evidence="1">
        <text>(7,8-dihydropterin-6-yl)methyl diphosphate + 4-aminobenzoate = 7,8-dihydropteroate + diphosphate</text>
        <dbReference type="Rhea" id="RHEA:19949"/>
        <dbReference type="ChEBI" id="CHEBI:17836"/>
        <dbReference type="ChEBI" id="CHEBI:17839"/>
        <dbReference type="ChEBI" id="CHEBI:33019"/>
        <dbReference type="ChEBI" id="CHEBI:72950"/>
        <dbReference type="EC" id="2.5.1.15"/>
    </reaction>
</comment>
<dbReference type="PANTHER" id="PTHR20941">
    <property type="entry name" value="FOLATE SYNTHESIS PROTEINS"/>
    <property type="match status" value="1"/>
</dbReference>
<keyword evidence="15" id="KW-1185">Reference proteome</keyword>
<protein>
    <recommendedName>
        <fullName evidence="6 12">Dihydropteroate synthase</fullName>
        <shortName evidence="12">DHPS</shortName>
        <ecNumber evidence="5 12">2.5.1.15</ecNumber>
    </recommendedName>
    <alternativeName>
        <fullName evidence="11 12">Dihydropteroate pyrophosphorylase</fullName>
    </alternativeName>
</protein>
<dbReference type="InterPro" id="IPR011005">
    <property type="entry name" value="Dihydropteroate_synth-like_sf"/>
</dbReference>
<accession>A0A547PN33</accession>
<dbReference type="GO" id="GO:0046872">
    <property type="term" value="F:metal ion binding"/>
    <property type="evidence" value="ECO:0007669"/>
    <property type="project" value="UniProtKB-KW"/>
</dbReference>
<dbReference type="OrthoDB" id="9811744at2"/>
<dbReference type="PROSITE" id="PS00793">
    <property type="entry name" value="DHPS_2"/>
    <property type="match status" value="1"/>
</dbReference>
<evidence type="ECO:0000259" key="13">
    <source>
        <dbReference type="PROSITE" id="PS50972"/>
    </source>
</evidence>
<evidence type="ECO:0000256" key="3">
    <source>
        <dbReference type="ARBA" id="ARBA00004763"/>
    </source>
</evidence>
<dbReference type="GO" id="GO:0005829">
    <property type="term" value="C:cytosol"/>
    <property type="evidence" value="ECO:0007669"/>
    <property type="project" value="TreeGrafter"/>
</dbReference>
<dbReference type="SUPFAM" id="SSF51717">
    <property type="entry name" value="Dihydropteroate synthetase-like"/>
    <property type="match status" value="1"/>
</dbReference>
<organism evidence="14 15">
    <name type="scientific">Palleronia caenipelagi</name>
    <dbReference type="NCBI Taxonomy" id="2489174"/>
    <lineage>
        <taxon>Bacteria</taxon>
        <taxon>Pseudomonadati</taxon>
        <taxon>Pseudomonadota</taxon>
        <taxon>Alphaproteobacteria</taxon>
        <taxon>Rhodobacterales</taxon>
        <taxon>Roseobacteraceae</taxon>
        <taxon>Palleronia</taxon>
    </lineage>
</organism>
<evidence type="ECO:0000313" key="15">
    <source>
        <dbReference type="Proteomes" id="UP000318590"/>
    </source>
</evidence>
<evidence type="ECO:0000256" key="11">
    <source>
        <dbReference type="ARBA" id="ARBA00030193"/>
    </source>
</evidence>
<dbReference type="EMBL" id="VFSV01000041">
    <property type="protein sequence ID" value="TRD15515.1"/>
    <property type="molecule type" value="Genomic_DNA"/>
</dbReference>
<evidence type="ECO:0000256" key="5">
    <source>
        <dbReference type="ARBA" id="ARBA00012458"/>
    </source>
</evidence>
<evidence type="ECO:0000256" key="6">
    <source>
        <dbReference type="ARBA" id="ARBA00016919"/>
    </source>
</evidence>
<evidence type="ECO:0000256" key="12">
    <source>
        <dbReference type="RuleBase" id="RU361205"/>
    </source>
</evidence>
<dbReference type="CDD" id="cd00739">
    <property type="entry name" value="DHPS"/>
    <property type="match status" value="1"/>
</dbReference>
<keyword evidence="8 12" id="KW-0479">Metal-binding</keyword>
<dbReference type="AlphaFoldDB" id="A0A547PN33"/>
<dbReference type="InterPro" id="IPR045031">
    <property type="entry name" value="DHP_synth-like"/>
</dbReference>
<evidence type="ECO:0000256" key="9">
    <source>
        <dbReference type="ARBA" id="ARBA00022842"/>
    </source>
</evidence>
<feature type="domain" description="Pterin-binding" evidence="13">
    <location>
        <begin position="71"/>
        <end position="325"/>
    </location>
</feature>
<dbReference type="PANTHER" id="PTHR20941:SF1">
    <property type="entry name" value="FOLIC ACID SYNTHESIS PROTEIN FOL1"/>
    <property type="match status" value="1"/>
</dbReference>
<name>A0A547PN33_9RHOB</name>
<dbReference type="GO" id="GO:0046654">
    <property type="term" value="P:tetrahydrofolate biosynthetic process"/>
    <property type="evidence" value="ECO:0007669"/>
    <property type="project" value="UniProtKB-UniPathway"/>
</dbReference>
<dbReference type="PROSITE" id="PS00792">
    <property type="entry name" value="DHPS_1"/>
    <property type="match status" value="1"/>
</dbReference>
<evidence type="ECO:0000256" key="2">
    <source>
        <dbReference type="ARBA" id="ARBA00001946"/>
    </source>
</evidence>
<gene>
    <name evidence="14" type="primary">folP</name>
    <name evidence="14" type="ORF">FEV53_16110</name>
</gene>
<dbReference type="GO" id="GO:0004156">
    <property type="term" value="F:dihydropteroate synthase activity"/>
    <property type="evidence" value="ECO:0007669"/>
    <property type="project" value="UniProtKB-EC"/>
</dbReference>
<evidence type="ECO:0000256" key="4">
    <source>
        <dbReference type="ARBA" id="ARBA00009503"/>
    </source>
</evidence>
<comment type="pathway">
    <text evidence="3 12">Cofactor biosynthesis; tetrahydrofolate biosynthesis; 7,8-dihydrofolate from 2-amino-4-hydroxy-6-hydroxymethyl-7,8-dihydropteridine diphosphate and 4-aminobenzoate: step 1/2.</text>
</comment>
<dbReference type="FunFam" id="3.20.20.20:FF:000006">
    <property type="entry name" value="Dihydropteroate synthase"/>
    <property type="match status" value="1"/>
</dbReference>
<dbReference type="EC" id="2.5.1.15" evidence="5 12"/>
<dbReference type="InterPro" id="IPR000489">
    <property type="entry name" value="Pterin-binding_dom"/>
</dbReference>
<keyword evidence="10 12" id="KW-0289">Folate biosynthesis</keyword>
<evidence type="ECO:0000256" key="8">
    <source>
        <dbReference type="ARBA" id="ARBA00022723"/>
    </source>
</evidence>
<dbReference type="GO" id="GO:0046656">
    <property type="term" value="P:folic acid biosynthetic process"/>
    <property type="evidence" value="ECO:0007669"/>
    <property type="project" value="UniProtKB-KW"/>
</dbReference>
<evidence type="ECO:0000256" key="10">
    <source>
        <dbReference type="ARBA" id="ARBA00022909"/>
    </source>
</evidence>
<dbReference type="RefSeq" id="WP_142835811.1">
    <property type="nucleotide sequence ID" value="NZ_VFSV01000041.1"/>
</dbReference>
<dbReference type="Proteomes" id="UP000318590">
    <property type="component" value="Unassembled WGS sequence"/>
</dbReference>
<dbReference type="Pfam" id="PF00809">
    <property type="entry name" value="Pterin_bind"/>
    <property type="match status" value="1"/>
</dbReference>
<sequence>MIYYRPLAQTGPHRPAEALTLAGGSCWFTHVLRLSRDITPEVLPAKALPEPWYDRLTDNRTALAGLRMDRPQIMGILNTTPDSFSDGGLHAGLDDAVAGAERLIAEGATILDIGGESTRPGAKEVPMAEEIARTDPVIRAIRENWDGPISIDTRKAPVARAAVGAGASLLNDVSAMTFDPEMVTVAAGSGAPICLMHAQGDPQTMQDDPRYDDALLDIYDWLEARIIVAENAGINRDRIIVDPGIGFGKTVAHNLHLLNGISLFHGLGCAILLGASRKRFIGTITGVENAAARMPGSVAVALAAAAQGVQILRVHDVAETSQALRLWRASITGEYP</sequence>
<keyword evidence="7 12" id="KW-0808">Transferase</keyword>